<organism evidence="1 2">
    <name type="scientific">Lactuca virosa</name>
    <dbReference type="NCBI Taxonomy" id="75947"/>
    <lineage>
        <taxon>Eukaryota</taxon>
        <taxon>Viridiplantae</taxon>
        <taxon>Streptophyta</taxon>
        <taxon>Embryophyta</taxon>
        <taxon>Tracheophyta</taxon>
        <taxon>Spermatophyta</taxon>
        <taxon>Magnoliopsida</taxon>
        <taxon>eudicotyledons</taxon>
        <taxon>Gunneridae</taxon>
        <taxon>Pentapetalae</taxon>
        <taxon>asterids</taxon>
        <taxon>campanulids</taxon>
        <taxon>Asterales</taxon>
        <taxon>Asteraceae</taxon>
        <taxon>Cichorioideae</taxon>
        <taxon>Cichorieae</taxon>
        <taxon>Lactucinae</taxon>
        <taxon>Lactuca</taxon>
    </lineage>
</organism>
<comment type="caution">
    <text evidence="1">The sequence shown here is derived from an EMBL/GenBank/DDBJ whole genome shotgun (WGS) entry which is preliminary data.</text>
</comment>
<reference evidence="1 2" key="1">
    <citation type="submission" date="2022-01" db="EMBL/GenBank/DDBJ databases">
        <authorList>
            <person name="Xiong W."/>
            <person name="Schranz E."/>
        </authorList>
    </citation>
    <scope>NUCLEOTIDE SEQUENCE [LARGE SCALE GENOMIC DNA]</scope>
</reference>
<dbReference type="AlphaFoldDB" id="A0AAU9PBL2"/>
<dbReference type="Proteomes" id="UP001157418">
    <property type="component" value="Unassembled WGS sequence"/>
</dbReference>
<gene>
    <name evidence="1" type="ORF">LVIROSA_LOCUS33187</name>
</gene>
<sequence length="196" mass="21933">MCERATDRAVYARILIEMSANAPWAKEIKIKAFTAKGATSTSLRVEYSWNPKRCDHAKSLVTTTPLALLTSPPVQKTATPIPKDVDKEGFETVKRRTRAIPIPKKKVQTDNRKDKGPALKIAQVYKPIIVILRKECVVQHFDTLSHQRTNDTEDDSTSLLSPSQEIPSNLPIHIRFPLTVAISLLQLTRIDVLGLV</sequence>
<proteinExistence type="predicted"/>
<accession>A0AAU9PBL2</accession>
<evidence type="ECO:0000313" key="2">
    <source>
        <dbReference type="Proteomes" id="UP001157418"/>
    </source>
</evidence>
<evidence type="ECO:0000313" key="1">
    <source>
        <dbReference type="EMBL" id="CAH1447586.1"/>
    </source>
</evidence>
<keyword evidence="2" id="KW-1185">Reference proteome</keyword>
<name>A0AAU9PBL2_9ASTR</name>
<protein>
    <submittedName>
        <fullName evidence="1">Uncharacterized protein</fullName>
    </submittedName>
</protein>
<dbReference type="EMBL" id="CAKMRJ010005523">
    <property type="protein sequence ID" value="CAH1447586.1"/>
    <property type="molecule type" value="Genomic_DNA"/>
</dbReference>